<organism evidence="1 2">
    <name type="scientific">Candidatus Enterovibrio altilux</name>
    <dbReference type="NCBI Taxonomy" id="1927128"/>
    <lineage>
        <taxon>Bacteria</taxon>
        <taxon>Pseudomonadati</taxon>
        <taxon>Pseudomonadota</taxon>
        <taxon>Gammaproteobacteria</taxon>
        <taxon>Vibrionales</taxon>
        <taxon>Vibrionaceae</taxon>
        <taxon>Enterovibrio</taxon>
    </lineage>
</organism>
<keyword evidence="2" id="KW-1185">Reference proteome</keyword>
<sequence>MKNNESGYKLHLAVDINTHEIIAATLNTLNITNGGSIT</sequence>
<evidence type="ECO:0000313" key="1">
    <source>
        <dbReference type="EMBL" id="ATF10473.1"/>
    </source>
</evidence>
<reference evidence="2" key="1">
    <citation type="submission" date="2017-04" db="EMBL/GenBank/DDBJ databases">
        <title>Genome evolution of the luminous symbionts of deep sea anglerfish.</title>
        <authorList>
            <person name="Hendry T.A."/>
        </authorList>
    </citation>
    <scope>NUCLEOTIDE SEQUENCE [LARGE SCALE GENOMIC DNA]</scope>
</reference>
<dbReference type="AlphaFoldDB" id="A0A291BBV4"/>
<dbReference type="KEGG" id="elux:BTN50_2064"/>
<dbReference type="EMBL" id="CP020663">
    <property type="protein sequence ID" value="ATF10473.1"/>
    <property type="molecule type" value="Genomic_DNA"/>
</dbReference>
<proteinExistence type="predicted"/>
<evidence type="ECO:0000313" key="2">
    <source>
        <dbReference type="Proteomes" id="UP000218160"/>
    </source>
</evidence>
<gene>
    <name evidence="1" type="ORF">BTN50_2064</name>
</gene>
<protein>
    <recommendedName>
        <fullName evidence="3">Mobile element protein</fullName>
    </recommendedName>
</protein>
<accession>A0A291BBV4</accession>
<name>A0A291BBV4_9GAMM</name>
<evidence type="ECO:0008006" key="3">
    <source>
        <dbReference type="Google" id="ProtNLM"/>
    </source>
</evidence>
<dbReference type="Proteomes" id="UP000218160">
    <property type="component" value="Chromosome 2"/>
</dbReference>